<organism evidence="2 3">
    <name type="scientific">Rhizobium grahamii CCGE 502</name>
    <dbReference type="NCBI Taxonomy" id="990285"/>
    <lineage>
        <taxon>Bacteria</taxon>
        <taxon>Pseudomonadati</taxon>
        <taxon>Pseudomonadota</taxon>
        <taxon>Alphaproteobacteria</taxon>
        <taxon>Hyphomicrobiales</taxon>
        <taxon>Rhizobiaceae</taxon>
        <taxon>Rhizobium/Agrobacterium group</taxon>
        <taxon>Rhizobium</taxon>
    </lineage>
</organism>
<accession>S3IJ86</accession>
<dbReference type="EMBL" id="AEYE02000010">
    <property type="protein sequence ID" value="EPE98923.1"/>
    <property type="molecule type" value="Genomic_DNA"/>
</dbReference>
<sequence length="57" mass="6191">MRAQSKPFIVEVKSSRRPERRQSASIWGNLDLSAVAEEIAEELPQPAAAPAESADAQ</sequence>
<dbReference type="RefSeq" id="WP_016553676.1">
    <property type="nucleotide sequence ID" value="NZ_AEYE02000010.1"/>
</dbReference>
<comment type="caution">
    <text evidence="2">The sequence shown here is derived from an EMBL/GenBank/DDBJ whole genome shotgun (WGS) entry which is preliminary data.</text>
</comment>
<feature type="compositionally biased region" description="Basic and acidic residues" evidence="1">
    <location>
        <begin position="13"/>
        <end position="22"/>
    </location>
</feature>
<protein>
    <submittedName>
        <fullName evidence="2">Uncharacterized protein</fullName>
    </submittedName>
</protein>
<evidence type="ECO:0000256" key="1">
    <source>
        <dbReference type="SAM" id="MobiDB-lite"/>
    </source>
</evidence>
<evidence type="ECO:0000313" key="2">
    <source>
        <dbReference type="EMBL" id="EPE98923.1"/>
    </source>
</evidence>
<evidence type="ECO:0000313" key="3">
    <source>
        <dbReference type="Proteomes" id="UP000014411"/>
    </source>
</evidence>
<dbReference type="AlphaFoldDB" id="S3IJ86"/>
<keyword evidence="3" id="KW-1185">Reference proteome</keyword>
<dbReference type="eggNOG" id="ENOG50313KZ">
    <property type="taxonomic scope" value="Bacteria"/>
</dbReference>
<gene>
    <name evidence="2" type="ORF">RGCCGE502_08166</name>
</gene>
<reference evidence="2 3" key="1">
    <citation type="journal article" date="2012" name="J. Bacteriol.">
        <title>Genome sequence of Rhizobium grahamii CCGE502, a broad-host-range symbiont with low nodulation competitiveness in Phaseolus vulgaris.</title>
        <authorList>
            <person name="Althabegoiti M.J."/>
            <person name="Lozano L."/>
            <person name="Torres-Tejerizo G."/>
            <person name="Ormeno-Orrillo E."/>
            <person name="Rogel M.A."/>
            <person name="Gonzalez V."/>
            <person name="Martinez-Romero E."/>
        </authorList>
    </citation>
    <scope>NUCLEOTIDE SEQUENCE [LARGE SCALE GENOMIC DNA]</scope>
    <source>
        <strain evidence="2 3">CCGE 502</strain>
    </source>
</reference>
<dbReference type="HOGENOM" id="CLU_199079_0_0_5"/>
<feature type="region of interest" description="Disordered" evidence="1">
    <location>
        <begin position="1"/>
        <end position="23"/>
    </location>
</feature>
<name>S3IJ86_9HYPH</name>
<dbReference type="Proteomes" id="UP000014411">
    <property type="component" value="Unassembled WGS sequence"/>
</dbReference>
<dbReference type="STRING" id="990285.RGCCGE502_08166"/>
<proteinExistence type="predicted"/>